<accession>A0A0M3JTM4</accession>
<evidence type="ECO:0000259" key="4">
    <source>
        <dbReference type="Pfam" id="PF00561"/>
    </source>
</evidence>
<dbReference type="PANTHER" id="PTHR43329">
    <property type="entry name" value="EPOXIDE HYDROLASE"/>
    <property type="match status" value="1"/>
</dbReference>
<keyword evidence="3" id="KW-1133">Transmembrane helix</keyword>
<keyword evidence="3" id="KW-0472">Membrane</keyword>
<proteinExistence type="inferred from homology"/>
<feature type="transmembrane region" description="Helical" evidence="3">
    <location>
        <begin position="116"/>
        <end position="140"/>
    </location>
</feature>
<keyword evidence="6" id="KW-1185">Reference proteome</keyword>
<feature type="transmembrane region" description="Helical" evidence="3">
    <location>
        <begin position="12"/>
        <end position="35"/>
    </location>
</feature>
<dbReference type="InterPro" id="IPR029058">
    <property type="entry name" value="AB_hydrolase_fold"/>
</dbReference>
<evidence type="ECO:0000256" key="2">
    <source>
        <dbReference type="ARBA" id="ARBA00038334"/>
    </source>
</evidence>
<dbReference type="GO" id="GO:0004301">
    <property type="term" value="F:epoxide hydrolase activity"/>
    <property type="evidence" value="ECO:0007669"/>
    <property type="project" value="UniProtKB-ARBA"/>
</dbReference>
<sequence length="379" mass="44137">MSSTILSMAFNAIPKVFTVILSLVFSAVTCIHLLIEWFKHRDSFFTVKEHPKPKVLDGWIHETVRLSNFFTSQEVNLHYVEAGDMDHPLMLMIHGFPEFWYSWRYQIRYFEKNFQYVIFCFFICINADVAYLSMSFFFAVCSVVAIDMRGYNESDKPEGIEHYRKSVLAKDIKELISALNHEQAILVAHDWGGAVAWQVAAEYPEVVAKLVVLNCPHPAAFRQLLHSNFRQLMKSWYMFMFQMPSLPEFLYKSNDYQKLKDIFRSEKTGIKRKENFTDEDEDAWLFSFSKPNAFTGPINYYRASFKLQEAQPSSALIKPNTLIIWGTGDAFLEKRGADISPQYCEKAQVKFIEGASHWVQQDEPNLVNAYIDKFVMETQ</sequence>
<gene>
    <name evidence="5" type="ORF">ASIM_LOCUS10953</name>
</gene>
<dbReference type="InterPro" id="IPR000639">
    <property type="entry name" value="Epox_hydrolase-like"/>
</dbReference>
<dbReference type="WBParaSite" id="ASIM_0001139501-mRNA-1">
    <property type="protein sequence ID" value="ASIM_0001139501-mRNA-1"/>
    <property type="gene ID" value="ASIM_0001139501"/>
</dbReference>
<evidence type="ECO:0000313" key="7">
    <source>
        <dbReference type="WBParaSite" id="ASIM_0001139501-mRNA-1"/>
    </source>
</evidence>
<evidence type="ECO:0000313" key="6">
    <source>
        <dbReference type="Proteomes" id="UP000267096"/>
    </source>
</evidence>
<evidence type="ECO:0000256" key="3">
    <source>
        <dbReference type="SAM" id="Phobius"/>
    </source>
</evidence>
<dbReference type="InterPro" id="IPR000073">
    <property type="entry name" value="AB_hydrolase_1"/>
</dbReference>
<evidence type="ECO:0000313" key="5">
    <source>
        <dbReference type="EMBL" id="VDK44015.1"/>
    </source>
</evidence>
<dbReference type="PRINTS" id="PR00412">
    <property type="entry name" value="EPOXHYDRLASE"/>
</dbReference>
<dbReference type="Proteomes" id="UP000267096">
    <property type="component" value="Unassembled WGS sequence"/>
</dbReference>
<dbReference type="Gene3D" id="3.40.50.1820">
    <property type="entry name" value="alpha/beta hydrolase"/>
    <property type="match status" value="2"/>
</dbReference>
<name>A0A0M3JTM4_ANISI</name>
<keyword evidence="1" id="KW-0378">Hydrolase</keyword>
<comment type="similarity">
    <text evidence="2">Belongs to the AB hydrolase superfamily. Epoxide hydrolase family.</text>
</comment>
<keyword evidence="3" id="KW-0812">Transmembrane</keyword>
<dbReference type="OrthoDB" id="408373at2759"/>
<evidence type="ECO:0000256" key="1">
    <source>
        <dbReference type="ARBA" id="ARBA00022801"/>
    </source>
</evidence>
<reference evidence="5 6" key="2">
    <citation type="submission" date="2018-11" db="EMBL/GenBank/DDBJ databases">
        <authorList>
            <consortium name="Pathogen Informatics"/>
        </authorList>
    </citation>
    <scope>NUCLEOTIDE SEQUENCE [LARGE SCALE GENOMIC DNA]</scope>
</reference>
<dbReference type="PRINTS" id="PR00111">
    <property type="entry name" value="ABHYDROLASE"/>
</dbReference>
<dbReference type="EMBL" id="UYRR01031029">
    <property type="protein sequence ID" value="VDK44015.1"/>
    <property type="molecule type" value="Genomic_DNA"/>
</dbReference>
<protein>
    <submittedName>
        <fullName evidence="7">AB hydrolase-1 domain-containing protein</fullName>
    </submittedName>
</protein>
<reference evidence="7" key="1">
    <citation type="submission" date="2017-02" db="UniProtKB">
        <authorList>
            <consortium name="WormBaseParasite"/>
        </authorList>
    </citation>
    <scope>IDENTIFICATION</scope>
</reference>
<organism evidence="7">
    <name type="scientific">Anisakis simplex</name>
    <name type="common">Herring worm</name>
    <dbReference type="NCBI Taxonomy" id="6269"/>
    <lineage>
        <taxon>Eukaryota</taxon>
        <taxon>Metazoa</taxon>
        <taxon>Ecdysozoa</taxon>
        <taxon>Nematoda</taxon>
        <taxon>Chromadorea</taxon>
        <taxon>Rhabditida</taxon>
        <taxon>Spirurina</taxon>
        <taxon>Ascaridomorpha</taxon>
        <taxon>Ascaridoidea</taxon>
        <taxon>Anisakidae</taxon>
        <taxon>Anisakis</taxon>
        <taxon>Anisakis simplex complex</taxon>
    </lineage>
</organism>
<dbReference type="AlphaFoldDB" id="A0A0M3JTM4"/>
<dbReference type="SUPFAM" id="SSF53474">
    <property type="entry name" value="alpha/beta-Hydrolases"/>
    <property type="match status" value="1"/>
</dbReference>
<dbReference type="Pfam" id="PF00561">
    <property type="entry name" value="Abhydrolase_1"/>
    <property type="match status" value="1"/>
</dbReference>
<feature type="domain" description="AB hydrolase-1" evidence="4">
    <location>
        <begin position="88"/>
        <end position="364"/>
    </location>
</feature>